<keyword evidence="7" id="KW-1185">Reference proteome</keyword>
<dbReference type="PANTHER" id="PTHR25465">
    <property type="entry name" value="B-BOX DOMAIN CONTAINING"/>
    <property type="match status" value="1"/>
</dbReference>
<dbReference type="Proteomes" id="UP000694548">
    <property type="component" value="Unassembled WGS sequence"/>
</dbReference>
<keyword evidence="3" id="KW-0862">Zinc</keyword>
<evidence type="ECO:0000313" key="7">
    <source>
        <dbReference type="Proteomes" id="UP000694548"/>
    </source>
</evidence>
<dbReference type="InterPro" id="IPR051051">
    <property type="entry name" value="E3_ubiq-ligase_TRIM/RNF"/>
</dbReference>
<evidence type="ECO:0000256" key="3">
    <source>
        <dbReference type="ARBA" id="ARBA00022833"/>
    </source>
</evidence>
<evidence type="ECO:0000256" key="4">
    <source>
        <dbReference type="PROSITE-ProRule" id="PRU00175"/>
    </source>
</evidence>
<dbReference type="PANTHER" id="PTHR25465:SF32">
    <property type="entry name" value="BLOODTHIRSTY-RELATED GENE FAMILY, MEMBER 16 ISOFORM X1-RELATED"/>
    <property type="match status" value="1"/>
</dbReference>
<evidence type="ECO:0000259" key="5">
    <source>
        <dbReference type="PROSITE" id="PS50089"/>
    </source>
</evidence>
<feature type="domain" description="RING-type" evidence="5">
    <location>
        <begin position="15"/>
        <end position="54"/>
    </location>
</feature>
<sequence length="64" mass="7290">MSAGSSLRSEDPFLCSICLDVFTDRASTPCGHNFCETCITTHWDGESFYKCPLCMLYIKKLRIF</sequence>
<keyword evidence="1" id="KW-0479">Metal-binding</keyword>
<evidence type="ECO:0000256" key="1">
    <source>
        <dbReference type="ARBA" id="ARBA00022723"/>
    </source>
</evidence>
<reference evidence="6" key="2">
    <citation type="submission" date="2025-09" db="UniProtKB">
        <authorList>
            <consortium name="Ensembl"/>
        </authorList>
    </citation>
    <scope>IDENTIFICATION</scope>
</reference>
<dbReference type="AlphaFoldDB" id="A0A8C6LK34"/>
<dbReference type="PROSITE" id="PS50089">
    <property type="entry name" value="ZF_RING_2"/>
    <property type="match status" value="1"/>
</dbReference>
<dbReference type="Ensembl" id="ENSNFUT00015021078.1">
    <property type="protein sequence ID" value="ENSNFUP00015020141.1"/>
    <property type="gene ID" value="ENSNFUG00015009759.1"/>
</dbReference>
<proteinExistence type="predicted"/>
<dbReference type="PROSITE" id="PS00518">
    <property type="entry name" value="ZF_RING_1"/>
    <property type="match status" value="1"/>
</dbReference>
<name>A0A8C6LK34_NOTFU</name>
<reference evidence="6" key="1">
    <citation type="submission" date="2025-08" db="UniProtKB">
        <authorList>
            <consortium name="Ensembl"/>
        </authorList>
    </citation>
    <scope>IDENTIFICATION</scope>
</reference>
<dbReference type="InterPro" id="IPR027370">
    <property type="entry name" value="Znf-RING_euk"/>
</dbReference>
<accession>A0A8C6LK34</accession>
<dbReference type="SMART" id="SM00184">
    <property type="entry name" value="RING"/>
    <property type="match status" value="1"/>
</dbReference>
<dbReference type="Gene3D" id="3.30.40.10">
    <property type="entry name" value="Zinc/RING finger domain, C3HC4 (zinc finger)"/>
    <property type="match status" value="1"/>
</dbReference>
<protein>
    <recommendedName>
        <fullName evidence="5">RING-type domain-containing protein</fullName>
    </recommendedName>
</protein>
<dbReference type="Pfam" id="PF13445">
    <property type="entry name" value="zf-RING_UBOX"/>
    <property type="match status" value="1"/>
</dbReference>
<organism evidence="6 7">
    <name type="scientific">Nothobranchius furzeri</name>
    <name type="common">Turquoise killifish</name>
    <dbReference type="NCBI Taxonomy" id="105023"/>
    <lineage>
        <taxon>Eukaryota</taxon>
        <taxon>Metazoa</taxon>
        <taxon>Chordata</taxon>
        <taxon>Craniata</taxon>
        <taxon>Vertebrata</taxon>
        <taxon>Euteleostomi</taxon>
        <taxon>Actinopterygii</taxon>
        <taxon>Neopterygii</taxon>
        <taxon>Teleostei</taxon>
        <taxon>Neoteleostei</taxon>
        <taxon>Acanthomorphata</taxon>
        <taxon>Ovalentaria</taxon>
        <taxon>Atherinomorphae</taxon>
        <taxon>Cyprinodontiformes</taxon>
        <taxon>Nothobranchiidae</taxon>
        <taxon>Nothobranchius</taxon>
    </lineage>
</organism>
<keyword evidence="2 4" id="KW-0863">Zinc-finger</keyword>
<dbReference type="GO" id="GO:0008270">
    <property type="term" value="F:zinc ion binding"/>
    <property type="evidence" value="ECO:0007669"/>
    <property type="project" value="UniProtKB-KW"/>
</dbReference>
<evidence type="ECO:0000256" key="2">
    <source>
        <dbReference type="ARBA" id="ARBA00022771"/>
    </source>
</evidence>
<dbReference type="SUPFAM" id="SSF57850">
    <property type="entry name" value="RING/U-box"/>
    <property type="match status" value="1"/>
</dbReference>
<dbReference type="InterPro" id="IPR017907">
    <property type="entry name" value="Znf_RING_CS"/>
</dbReference>
<evidence type="ECO:0000313" key="6">
    <source>
        <dbReference type="Ensembl" id="ENSNFUP00015020141.1"/>
    </source>
</evidence>
<dbReference type="InterPro" id="IPR001841">
    <property type="entry name" value="Znf_RING"/>
</dbReference>
<dbReference type="GeneTree" id="ENSGT01030000235259"/>
<dbReference type="InterPro" id="IPR013083">
    <property type="entry name" value="Znf_RING/FYVE/PHD"/>
</dbReference>